<keyword evidence="1" id="KW-0863">Zinc-finger</keyword>
<feature type="non-terminal residue" evidence="3">
    <location>
        <position position="158"/>
    </location>
</feature>
<name>A0ABP0S254_9DINO</name>
<keyword evidence="1" id="KW-0479">Metal-binding</keyword>
<dbReference type="PROSITE" id="PS00028">
    <property type="entry name" value="ZINC_FINGER_C2H2_1"/>
    <property type="match status" value="1"/>
</dbReference>
<proteinExistence type="predicted"/>
<gene>
    <name evidence="3" type="ORF">SCF082_LOCUS49584</name>
</gene>
<dbReference type="EMBL" id="CAXAMM010042737">
    <property type="protein sequence ID" value="CAK9106458.1"/>
    <property type="molecule type" value="Genomic_DNA"/>
</dbReference>
<dbReference type="InterPro" id="IPR013087">
    <property type="entry name" value="Znf_C2H2_type"/>
</dbReference>
<keyword evidence="4" id="KW-1185">Reference proteome</keyword>
<dbReference type="SUPFAM" id="SSF48403">
    <property type="entry name" value="Ankyrin repeat"/>
    <property type="match status" value="1"/>
</dbReference>
<feature type="non-terminal residue" evidence="3">
    <location>
        <position position="1"/>
    </location>
</feature>
<evidence type="ECO:0000313" key="4">
    <source>
        <dbReference type="Proteomes" id="UP001642464"/>
    </source>
</evidence>
<sequence>DHLAWQQKKGQLLCADCGKFYAGERGLQDHQRQKHGKAVEAALDAVELSRLALVLYRDRPGLREDGAASEASEVKGEVKGGRVFSLDPGLCAARDGDVKRLMIFLSQGWDLQTRDRHGSNALLWAAGGGHLELCRCLVEARVDLQSRQKDHRNALHWA</sequence>
<dbReference type="InterPro" id="IPR002110">
    <property type="entry name" value="Ankyrin_rpt"/>
</dbReference>
<comment type="caution">
    <text evidence="3">The sequence shown here is derived from an EMBL/GenBank/DDBJ whole genome shotgun (WGS) entry which is preliminary data.</text>
</comment>
<dbReference type="Pfam" id="PF12796">
    <property type="entry name" value="Ank_2"/>
    <property type="match status" value="1"/>
</dbReference>
<protein>
    <submittedName>
        <fullName evidence="3">Protein VAPYRIN (MtVpy) (Protein HERMES)</fullName>
    </submittedName>
</protein>
<keyword evidence="1" id="KW-0862">Zinc</keyword>
<accession>A0ABP0S254</accession>
<evidence type="ECO:0000313" key="3">
    <source>
        <dbReference type="EMBL" id="CAK9106458.1"/>
    </source>
</evidence>
<dbReference type="InterPro" id="IPR036770">
    <property type="entry name" value="Ankyrin_rpt-contain_sf"/>
</dbReference>
<dbReference type="Proteomes" id="UP001642464">
    <property type="component" value="Unassembled WGS sequence"/>
</dbReference>
<evidence type="ECO:0000259" key="2">
    <source>
        <dbReference type="PROSITE" id="PS50157"/>
    </source>
</evidence>
<dbReference type="Gene3D" id="1.25.40.20">
    <property type="entry name" value="Ankyrin repeat-containing domain"/>
    <property type="match status" value="1"/>
</dbReference>
<dbReference type="PROSITE" id="PS50157">
    <property type="entry name" value="ZINC_FINGER_C2H2_2"/>
    <property type="match status" value="1"/>
</dbReference>
<reference evidence="3 4" key="1">
    <citation type="submission" date="2024-02" db="EMBL/GenBank/DDBJ databases">
        <authorList>
            <person name="Chen Y."/>
            <person name="Shah S."/>
            <person name="Dougan E. K."/>
            <person name="Thang M."/>
            <person name="Chan C."/>
        </authorList>
    </citation>
    <scope>NUCLEOTIDE SEQUENCE [LARGE SCALE GENOMIC DNA]</scope>
</reference>
<feature type="domain" description="C2H2-type" evidence="2">
    <location>
        <begin position="12"/>
        <end position="35"/>
    </location>
</feature>
<evidence type="ECO:0000256" key="1">
    <source>
        <dbReference type="PROSITE-ProRule" id="PRU00042"/>
    </source>
</evidence>
<organism evidence="3 4">
    <name type="scientific">Durusdinium trenchii</name>
    <dbReference type="NCBI Taxonomy" id="1381693"/>
    <lineage>
        <taxon>Eukaryota</taxon>
        <taxon>Sar</taxon>
        <taxon>Alveolata</taxon>
        <taxon>Dinophyceae</taxon>
        <taxon>Suessiales</taxon>
        <taxon>Symbiodiniaceae</taxon>
        <taxon>Durusdinium</taxon>
    </lineage>
</organism>